<evidence type="ECO:0000313" key="2">
    <source>
        <dbReference type="Proteomes" id="UP001350972"/>
    </source>
</evidence>
<evidence type="ECO:0000313" key="1">
    <source>
        <dbReference type="EMBL" id="WWC10322.1"/>
    </source>
</evidence>
<keyword evidence="2" id="KW-1185">Reference proteome</keyword>
<proteinExistence type="predicted"/>
<organism evidence="1 2">
    <name type="scientific">Raoultella ornithinolytica</name>
    <name type="common">Klebsiella ornithinolytica</name>
    <dbReference type="NCBI Taxonomy" id="54291"/>
    <lineage>
        <taxon>Bacteria</taxon>
        <taxon>Pseudomonadati</taxon>
        <taxon>Pseudomonadota</taxon>
        <taxon>Gammaproteobacteria</taxon>
        <taxon>Enterobacterales</taxon>
        <taxon>Enterobacteriaceae</taxon>
        <taxon>Klebsiella/Raoultella group</taxon>
        <taxon>Raoultella</taxon>
    </lineage>
</organism>
<dbReference type="RefSeq" id="WP_233429560.1">
    <property type="nucleotide sequence ID" value="NZ_CP145156.1"/>
</dbReference>
<accession>A0ABZ2DTF6</accession>
<dbReference type="Pfam" id="PF05766">
    <property type="entry name" value="NinG"/>
    <property type="match status" value="1"/>
</dbReference>
<name>A0ABZ2DTF6_RAOOR</name>
<dbReference type="InterPro" id="IPR008713">
    <property type="entry name" value="Phage_lambda_NinG"/>
</dbReference>
<gene>
    <name evidence="1" type="ORF">LM286_18470</name>
</gene>
<dbReference type="EMBL" id="CP145163">
    <property type="protein sequence ID" value="WWC10322.1"/>
    <property type="molecule type" value="Genomic_DNA"/>
</dbReference>
<reference evidence="1 2" key="1">
    <citation type="submission" date="2024-02" db="EMBL/GenBank/DDBJ databases">
        <title>Tn5403 promotes plasmid rearrangements and degradation of the Klebsiella pneumoniae carbapenemase (KPC) transposon Tn4401.</title>
        <authorList>
            <person name="Sheppard A.E."/>
            <person name="Barry K.E."/>
            <person name="Parikh H.I."/>
            <person name="Vegesana K."/>
            <person name="Sebra R."/>
            <person name="George S."/>
            <person name="Sanderson N.D."/>
            <person name="Stoesser N."/>
            <person name="Eyre D.W."/>
            <person name="Crook D.W."/>
            <person name="Walker A.S."/>
            <person name="Mathers A.J."/>
        </authorList>
    </citation>
    <scope>NUCLEOTIDE SEQUENCE [LARGE SCALE GENOMIC DNA]</scope>
    <source>
        <strain evidence="1 2">CAV1921</strain>
    </source>
</reference>
<protein>
    <submittedName>
        <fullName evidence="1">Recombination protein NinG</fullName>
    </submittedName>
</protein>
<sequence length="206" mass="23472">MSVAPGRCDMRDPRRRCKAPGCGAWFNLTYSNVYWCCEEHKGQYLTLQREKQKAKAQDRLKNKPVHHIRPEPKTAEKPLSHWLEVTERVVNTLCREMALANGEGCISCGTHQAAIWHAGHYRTVAKASHLRFTRININLQCDDCNVGKSGNIKAYRVGLVAKYGEATVQELDNDNRIHRWTIEELDAIRTEAYADLRALKKAQEAA</sequence>
<dbReference type="Proteomes" id="UP001350972">
    <property type="component" value="Chromosome"/>
</dbReference>